<dbReference type="Pfam" id="PF19033">
    <property type="entry name" value="Intu_longin_3"/>
    <property type="match status" value="1"/>
</dbReference>
<feature type="non-terminal residue" evidence="3">
    <location>
        <position position="1"/>
    </location>
</feature>
<protein>
    <recommendedName>
        <fullName evidence="2">CCZ1/INTU/HPS4 third Longin domain-containing protein</fullName>
    </recommendedName>
</protein>
<reference evidence="4" key="1">
    <citation type="journal article" date="2018" name="Nat. Microbiol.">
        <title>Leveraging single-cell genomics to expand the fungal tree of life.</title>
        <authorList>
            <person name="Ahrendt S.R."/>
            <person name="Quandt C.A."/>
            <person name="Ciobanu D."/>
            <person name="Clum A."/>
            <person name="Salamov A."/>
            <person name="Andreopoulos B."/>
            <person name="Cheng J.F."/>
            <person name="Woyke T."/>
            <person name="Pelin A."/>
            <person name="Henrissat B."/>
            <person name="Reynolds N.K."/>
            <person name="Benny G.L."/>
            <person name="Smith M.E."/>
            <person name="James T.Y."/>
            <person name="Grigoriev I.V."/>
        </authorList>
    </citation>
    <scope>NUCLEOTIDE SEQUENCE [LARGE SCALE GENOMIC DNA]</scope>
</reference>
<dbReference type="OrthoDB" id="240546at2759"/>
<keyword evidence="4" id="KW-1185">Reference proteome</keyword>
<feature type="region of interest" description="Disordered" evidence="1">
    <location>
        <begin position="11"/>
        <end position="36"/>
    </location>
</feature>
<proteinExistence type="predicted"/>
<dbReference type="Proteomes" id="UP000269721">
    <property type="component" value="Unassembled WGS sequence"/>
</dbReference>
<dbReference type="EMBL" id="ML000553">
    <property type="protein sequence ID" value="RKO84056.1"/>
    <property type="molecule type" value="Genomic_DNA"/>
</dbReference>
<evidence type="ECO:0000259" key="2">
    <source>
        <dbReference type="Pfam" id="PF19033"/>
    </source>
</evidence>
<evidence type="ECO:0000256" key="1">
    <source>
        <dbReference type="SAM" id="MobiDB-lite"/>
    </source>
</evidence>
<organism evidence="3 4">
    <name type="scientific">Blyttiomyces helicus</name>
    <dbReference type="NCBI Taxonomy" id="388810"/>
    <lineage>
        <taxon>Eukaryota</taxon>
        <taxon>Fungi</taxon>
        <taxon>Fungi incertae sedis</taxon>
        <taxon>Chytridiomycota</taxon>
        <taxon>Chytridiomycota incertae sedis</taxon>
        <taxon>Chytridiomycetes</taxon>
        <taxon>Chytridiomycetes incertae sedis</taxon>
        <taxon>Blyttiomyces</taxon>
    </lineage>
</organism>
<dbReference type="InterPro" id="IPR043989">
    <property type="entry name" value="CCZ1/INTU/HSP4_longin_3"/>
</dbReference>
<name>A0A4P9W1V2_9FUNG</name>
<evidence type="ECO:0000313" key="3">
    <source>
        <dbReference type="EMBL" id="RKO84056.1"/>
    </source>
</evidence>
<sequence>FQEDLTAAFLIPATPDPPTSSSPTPDSDDDSPPPSPRALLSTLEFYRTLSRFAQDRFGPLCNALGECMARERKVCETIDVQYRYVYHNAATLAFRTSIGLHRSTTLVPEVLRCIDGLREDLTSSQPLTEACLETTSPEAWVSATRIADRQFYLVLPKTDGGIADVGRE</sequence>
<dbReference type="AlphaFoldDB" id="A0A4P9W1V2"/>
<dbReference type="GO" id="GO:0016192">
    <property type="term" value="P:vesicle-mediated transport"/>
    <property type="evidence" value="ECO:0007669"/>
    <property type="project" value="InterPro"/>
</dbReference>
<evidence type="ECO:0000313" key="4">
    <source>
        <dbReference type="Proteomes" id="UP000269721"/>
    </source>
</evidence>
<feature type="domain" description="CCZ1/INTU/HPS4 third Longin" evidence="2">
    <location>
        <begin position="80"/>
        <end position="159"/>
    </location>
</feature>
<gene>
    <name evidence="3" type="ORF">BDK51DRAFT_51451</name>
</gene>
<accession>A0A4P9W1V2</accession>